<evidence type="ECO:0000256" key="6">
    <source>
        <dbReference type="ARBA" id="ARBA00022824"/>
    </source>
</evidence>
<evidence type="ECO:0000256" key="7">
    <source>
        <dbReference type="ARBA" id="ARBA00022989"/>
    </source>
</evidence>
<sequence length="389" mass="44807">MHFSKYVAYLGDKKTIDVKYEKDSNPEDISKRINNLIKDILIDTHLLDILMKRESGKIMNSRQLEYMTPKYQKRYIWDSAALSNNYNIQVIIVKNYLSKKQNYTFERSLKKAIDNFAKKLQDTVNFSITIENLYGININNFIETDLTEKKFIPIGSKVEGLMTTIDQQLLPSLSIDPYLKLVLIEHDVDFTFIDENGDDIKGIIAAAWGSFVPLVMEKSLNDVDEYNEKLKHITSFLFGSMKTLLGIHSDLLPVYQKTKIPLSEWEIQKYKFRFFVDKVLSTIHHIKSTNSLIHKVENMEISENIASKMNEAIDLLLEELNKFEKTGIIKLDGIKRAAMLSEFVSSDSSLVSLLYFPSDQKIGVYLPIALPALFPVIISLIKLLKKEKN</sequence>
<evidence type="ECO:0000313" key="11">
    <source>
        <dbReference type="Proteomes" id="UP000038045"/>
    </source>
</evidence>
<evidence type="ECO:0000256" key="10">
    <source>
        <dbReference type="SAM" id="Phobius"/>
    </source>
</evidence>
<organism evidence="11 12">
    <name type="scientific">Parastrongyloides trichosuri</name>
    <name type="common">Possum-specific nematode worm</name>
    <dbReference type="NCBI Taxonomy" id="131310"/>
    <lineage>
        <taxon>Eukaryota</taxon>
        <taxon>Metazoa</taxon>
        <taxon>Ecdysozoa</taxon>
        <taxon>Nematoda</taxon>
        <taxon>Chromadorea</taxon>
        <taxon>Rhabditida</taxon>
        <taxon>Tylenchina</taxon>
        <taxon>Panagrolaimomorpha</taxon>
        <taxon>Strongyloidoidea</taxon>
        <taxon>Strongyloididae</taxon>
        <taxon>Parastrongyloides</taxon>
    </lineage>
</organism>
<evidence type="ECO:0000256" key="3">
    <source>
        <dbReference type="ARBA" id="ARBA00005316"/>
    </source>
</evidence>
<dbReference type="InterPro" id="IPR019540">
    <property type="entry name" value="PtdIno-glycan_biosynth_class_S"/>
</dbReference>
<dbReference type="GO" id="GO:0042765">
    <property type="term" value="C:GPI-anchor transamidase complex"/>
    <property type="evidence" value="ECO:0007669"/>
    <property type="project" value="InterPro"/>
</dbReference>
<keyword evidence="7 10" id="KW-1133">Transmembrane helix</keyword>
<dbReference type="AlphaFoldDB" id="A0A0N4ZUX3"/>
<reference evidence="12" key="1">
    <citation type="submission" date="2017-02" db="UniProtKB">
        <authorList>
            <consortium name="WormBaseParasite"/>
        </authorList>
    </citation>
    <scope>IDENTIFICATION</scope>
</reference>
<evidence type="ECO:0000256" key="5">
    <source>
        <dbReference type="ARBA" id="ARBA00022692"/>
    </source>
</evidence>
<keyword evidence="11" id="KW-1185">Reference proteome</keyword>
<evidence type="ECO:0000256" key="2">
    <source>
        <dbReference type="ARBA" id="ARBA00004687"/>
    </source>
</evidence>
<evidence type="ECO:0000313" key="12">
    <source>
        <dbReference type="WBParaSite" id="PTRK_0001238500.1"/>
    </source>
</evidence>
<dbReference type="UniPathway" id="UPA00196"/>
<dbReference type="WBParaSite" id="PTRK_0001238500.1">
    <property type="protein sequence ID" value="PTRK_0001238500.1"/>
    <property type="gene ID" value="PTRK_0001238500"/>
</dbReference>
<comment type="pathway">
    <text evidence="2">Glycolipid biosynthesis; glycosylphosphatidylinositol-anchor biosynthesis.</text>
</comment>
<dbReference type="Pfam" id="PF10510">
    <property type="entry name" value="PIG-S"/>
    <property type="match status" value="1"/>
</dbReference>
<keyword evidence="6" id="KW-0256">Endoplasmic reticulum</keyword>
<evidence type="ECO:0000256" key="1">
    <source>
        <dbReference type="ARBA" id="ARBA00004477"/>
    </source>
</evidence>
<evidence type="ECO:0000256" key="9">
    <source>
        <dbReference type="ARBA" id="ARBA00023180"/>
    </source>
</evidence>
<keyword evidence="5 10" id="KW-0812">Transmembrane</keyword>
<dbReference type="PANTHER" id="PTHR21072:SF13">
    <property type="entry name" value="GPI TRANSAMIDASE COMPONENT PIG-S"/>
    <property type="match status" value="1"/>
</dbReference>
<comment type="similarity">
    <text evidence="3">Belongs to the PIGS family.</text>
</comment>
<dbReference type="PANTHER" id="PTHR21072">
    <property type="entry name" value="GPI TRANSAMIDASE COMPONENT PIG-S"/>
    <property type="match status" value="1"/>
</dbReference>
<proteinExistence type="inferred from homology"/>
<feature type="transmembrane region" description="Helical" evidence="10">
    <location>
        <begin position="362"/>
        <end position="384"/>
    </location>
</feature>
<accession>A0A0N4ZUX3</accession>
<protein>
    <submittedName>
        <fullName evidence="12">DUF3298 domain-containing protein</fullName>
    </submittedName>
</protein>
<name>A0A0N4ZUX3_PARTI</name>
<dbReference type="GO" id="GO:0016255">
    <property type="term" value="P:attachment of GPI anchor to protein"/>
    <property type="evidence" value="ECO:0007669"/>
    <property type="project" value="InterPro"/>
</dbReference>
<keyword evidence="4" id="KW-0337">GPI-anchor biosynthesis</keyword>
<evidence type="ECO:0000256" key="8">
    <source>
        <dbReference type="ARBA" id="ARBA00023136"/>
    </source>
</evidence>
<keyword evidence="8 10" id="KW-0472">Membrane</keyword>
<keyword evidence="9" id="KW-0325">Glycoprotein</keyword>
<evidence type="ECO:0000256" key="4">
    <source>
        <dbReference type="ARBA" id="ARBA00022502"/>
    </source>
</evidence>
<dbReference type="GO" id="GO:0006506">
    <property type="term" value="P:GPI anchor biosynthetic process"/>
    <property type="evidence" value="ECO:0007669"/>
    <property type="project" value="UniProtKB-UniPathway"/>
</dbReference>
<dbReference type="STRING" id="131310.A0A0N4ZUX3"/>
<comment type="subcellular location">
    <subcellularLocation>
        <location evidence="1">Endoplasmic reticulum membrane</location>
        <topology evidence="1">Multi-pass membrane protein</topology>
    </subcellularLocation>
</comment>
<dbReference type="Proteomes" id="UP000038045">
    <property type="component" value="Unplaced"/>
</dbReference>